<sequence length="180" mass="20418">MKTIPSILILLLVAVGMSSCSDKNSLQNYILDNAERVGFSSSTVPISSIKEQGMEMTEKQEEAFNAIDRVNILMFKASPENQEEFIAERDKVKTILKQKKYEELIDLGRNGVIKFSGEEEAIDEIVILLSNKEMGFAVTRIVGDDMNMKKFMELYQMVSQRDASKNNFNFGELTKFIPIN</sequence>
<protein>
    <recommendedName>
        <fullName evidence="4">DUF4252 domain-containing protein</fullName>
    </recommendedName>
</protein>
<dbReference type="AlphaFoldDB" id="A9DYB9"/>
<evidence type="ECO:0000256" key="1">
    <source>
        <dbReference type="SAM" id="SignalP"/>
    </source>
</evidence>
<evidence type="ECO:0000313" key="3">
    <source>
        <dbReference type="Proteomes" id="UP000002945"/>
    </source>
</evidence>
<evidence type="ECO:0000313" key="2">
    <source>
        <dbReference type="EMBL" id="EDP96112.1"/>
    </source>
</evidence>
<dbReference type="HOGENOM" id="CLU_110644_0_0_10"/>
<comment type="caution">
    <text evidence="2">The sequence shown here is derived from an EMBL/GenBank/DDBJ whole genome shotgun (WGS) entry which is preliminary data.</text>
</comment>
<dbReference type="InterPro" id="IPR025348">
    <property type="entry name" value="DUF4252"/>
</dbReference>
<dbReference type="eggNOG" id="ENOG5032TIK">
    <property type="taxonomic scope" value="Bacteria"/>
</dbReference>
<reference evidence="2 3" key="1">
    <citation type="journal article" date="2011" name="J. Bacteriol.">
        <title>Genome sequence of the algicidal bacterium Kordia algicida OT-1.</title>
        <authorList>
            <person name="Lee H.S."/>
            <person name="Kang S.G."/>
            <person name="Kwon K.K."/>
            <person name="Lee J.H."/>
            <person name="Kim S.J."/>
        </authorList>
    </citation>
    <scope>NUCLEOTIDE SEQUENCE [LARGE SCALE GENOMIC DNA]</scope>
    <source>
        <strain evidence="2 3">OT-1</strain>
    </source>
</reference>
<dbReference type="STRING" id="391587.KAOT1_08083"/>
<dbReference type="PROSITE" id="PS51257">
    <property type="entry name" value="PROKAR_LIPOPROTEIN"/>
    <property type="match status" value="1"/>
</dbReference>
<dbReference type="Proteomes" id="UP000002945">
    <property type="component" value="Unassembled WGS sequence"/>
</dbReference>
<organism evidence="2 3">
    <name type="scientific">Kordia algicida OT-1</name>
    <dbReference type="NCBI Taxonomy" id="391587"/>
    <lineage>
        <taxon>Bacteria</taxon>
        <taxon>Pseudomonadati</taxon>
        <taxon>Bacteroidota</taxon>
        <taxon>Flavobacteriia</taxon>
        <taxon>Flavobacteriales</taxon>
        <taxon>Flavobacteriaceae</taxon>
        <taxon>Kordia</taxon>
    </lineage>
</organism>
<dbReference type="RefSeq" id="WP_007094182.1">
    <property type="nucleotide sequence ID" value="NZ_CP142125.1"/>
</dbReference>
<evidence type="ECO:0008006" key="4">
    <source>
        <dbReference type="Google" id="ProtNLM"/>
    </source>
</evidence>
<name>A9DYB9_9FLAO</name>
<proteinExistence type="predicted"/>
<feature type="chain" id="PRO_5002737706" description="DUF4252 domain-containing protein" evidence="1">
    <location>
        <begin position="21"/>
        <end position="180"/>
    </location>
</feature>
<gene>
    <name evidence="2" type="ORF">KAOT1_08083</name>
</gene>
<keyword evidence="3" id="KW-1185">Reference proteome</keyword>
<feature type="signal peptide" evidence="1">
    <location>
        <begin position="1"/>
        <end position="20"/>
    </location>
</feature>
<dbReference type="EMBL" id="ABIB01000005">
    <property type="protein sequence ID" value="EDP96112.1"/>
    <property type="molecule type" value="Genomic_DNA"/>
</dbReference>
<dbReference type="Pfam" id="PF14060">
    <property type="entry name" value="DUF4252"/>
    <property type="match status" value="1"/>
</dbReference>
<keyword evidence="1" id="KW-0732">Signal</keyword>
<dbReference type="OrthoDB" id="1143555at2"/>
<accession>A9DYB9</accession>